<dbReference type="PROSITE" id="PS01124">
    <property type="entry name" value="HTH_ARAC_FAMILY_2"/>
    <property type="match status" value="1"/>
</dbReference>
<dbReference type="SMART" id="SM00342">
    <property type="entry name" value="HTH_ARAC"/>
    <property type="match status" value="1"/>
</dbReference>
<evidence type="ECO:0000259" key="5">
    <source>
        <dbReference type="PROSITE" id="PS01124"/>
    </source>
</evidence>
<dbReference type="InterPro" id="IPR009057">
    <property type="entry name" value="Homeodomain-like_sf"/>
</dbReference>
<feature type="transmembrane region" description="Helical" evidence="4">
    <location>
        <begin position="41"/>
        <end position="61"/>
    </location>
</feature>
<protein>
    <submittedName>
        <fullName evidence="6">AraC family transcriptional regulator</fullName>
    </submittedName>
</protein>
<evidence type="ECO:0000313" key="7">
    <source>
        <dbReference type="Proteomes" id="UP000261828"/>
    </source>
</evidence>
<dbReference type="InterPro" id="IPR018060">
    <property type="entry name" value="HTH_AraC"/>
</dbReference>
<reference evidence="6 7" key="1">
    <citation type="submission" date="2018-08" db="EMBL/GenBank/DDBJ databases">
        <title>Muricauda nanhaiensis sp. nov., isolated from seawater of the South China Sea.</title>
        <authorList>
            <person name="Dang Y."/>
        </authorList>
    </citation>
    <scope>NUCLEOTIDE SEQUENCE [LARGE SCALE GENOMIC DNA]</scope>
    <source>
        <strain evidence="6 7">SM1704</strain>
    </source>
</reference>
<dbReference type="EMBL" id="QTJX01000002">
    <property type="protein sequence ID" value="RDY59367.1"/>
    <property type="molecule type" value="Genomic_DNA"/>
</dbReference>
<dbReference type="Pfam" id="PF12833">
    <property type="entry name" value="HTH_18"/>
    <property type="match status" value="1"/>
</dbReference>
<dbReference type="OrthoDB" id="9779074at2"/>
<evidence type="ECO:0000256" key="4">
    <source>
        <dbReference type="SAM" id="Phobius"/>
    </source>
</evidence>
<dbReference type="PANTHER" id="PTHR43280">
    <property type="entry name" value="ARAC-FAMILY TRANSCRIPTIONAL REGULATOR"/>
    <property type="match status" value="1"/>
</dbReference>
<keyword evidence="4" id="KW-0812">Transmembrane</keyword>
<evidence type="ECO:0000256" key="1">
    <source>
        <dbReference type="ARBA" id="ARBA00023015"/>
    </source>
</evidence>
<organism evidence="6 7">
    <name type="scientific">Flagellimonas nanhaiensis</name>
    <dbReference type="NCBI Taxonomy" id="2292706"/>
    <lineage>
        <taxon>Bacteria</taxon>
        <taxon>Pseudomonadati</taxon>
        <taxon>Bacteroidota</taxon>
        <taxon>Flavobacteriia</taxon>
        <taxon>Flavobacteriales</taxon>
        <taxon>Flavobacteriaceae</taxon>
        <taxon>Flagellimonas</taxon>
    </lineage>
</organism>
<feature type="domain" description="HTH araC/xylS-type" evidence="5">
    <location>
        <begin position="131"/>
        <end position="233"/>
    </location>
</feature>
<dbReference type="SUPFAM" id="SSF46689">
    <property type="entry name" value="Homeodomain-like"/>
    <property type="match status" value="1"/>
</dbReference>
<dbReference type="GO" id="GO:0043565">
    <property type="term" value="F:sequence-specific DNA binding"/>
    <property type="evidence" value="ECO:0007669"/>
    <property type="project" value="InterPro"/>
</dbReference>
<dbReference type="GO" id="GO:0003700">
    <property type="term" value="F:DNA-binding transcription factor activity"/>
    <property type="evidence" value="ECO:0007669"/>
    <property type="project" value="InterPro"/>
</dbReference>
<gene>
    <name evidence="6" type="ORF">DX873_08225</name>
</gene>
<keyword evidence="1" id="KW-0805">Transcription regulation</keyword>
<keyword evidence="4" id="KW-1133">Transmembrane helix</keyword>
<sequence>MTLKSPIMSSESTSYYSSPILEFLNSLLHFKRKNVLNKYKLLLLFLTLFCSTTFIILYSWMKSEGEIDLTLTCTHILQLLLYGFVFYLLFKKTDILNNEQNDLASSSKKHSKYEKTGLSEAFSQELKSKLEYMMNTKKLYLKHNLKLDDIAEALDVSRHHASQVINANFSMNFHDFINSHRIEDAKNKLSSGFADSSDSISDIAYQCGFNNRVSFYKAFRKVTHSTPTEYMVKTT</sequence>
<accession>A0A371JPD0</accession>
<dbReference type="Proteomes" id="UP000261828">
    <property type="component" value="Unassembled WGS sequence"/>
</dbReference>
<dbReference type="Gene3D" id="1.10.10.60">
    <property type="entry name" value="Homeodomain-like"/>
    <property type="match status" value="2"/>
</dbReference>
<evidence type="ECO:0000256" key="2">
    <source>
        <dbReference type="ARBA" id="ARBA00023125"/>
    </source>
</evidence>
<name>A0A371JPD0_9FLAO</name>
<evidence type="ECO:0000313" key="6">
    <source>
        <dbReference type="EMBL" id="RDY59367.1"/>
    </source>
</evidence>
<keyword evidence="3" id="KW-0804">Transcription</keyword>
<comment type="caution">
    <text evidence="6">The sequence shown here is derived from an EMBL/GenBank/DDBJ whole genome shotgun (WGS) entry which is preliminary data.</text>
</comment>
<keyword evidence="2" id="KW-0238">DNA-binding</keyword>
<keyword evidence="4" id="KW-0472">Membrane</keyword>
<keyword evidence="7" id="KW-1185">Reference proteome</keyword>
<proteinExistence type="predicted"/>
<evidence type="ECO:0000256" key="3">
    <source>
        <dbReference type="ARBA" id="ARBA00023163"/>
    </source>
</evidence>
<feature type="transmembrane region" description="Helical" evidence="4">
    <location>
        <begin position="67"/>
        <end position="90"/>
    </location>
</feature>
<dbReference type="PANTHER" id="PTHR43280:SF29">
    <property type="entry name" value="ARAC-FAMILY TRANSCRIPTIONAL REGULATOR"/>
    <property type="match status" value="1"/>
</dbReference>
<dbReference type="AlphaFoldDB" id="A0A371JPD0"/>